<feature type="region of interest" description="Disordered" evidence="1">
    <location>
        <begin position="24"/>
        <end position="45"/>
    </location>
</feature>
<evidence type="ECO:0000313" key="3">
    <source>
        <dbReference type="Proteomes" id="UP000604046"/>
    </source>
</evidence>
<evidence type="ECO:0000313" key="2">
    <source>
        <dbReference type="EMBL" id="CAE7440111.1"/>
    </source>
</evidence>
<keyword evidence="3" id="KW-1185">Reference proteome</keyword>
<reference evidence="2" key="1">
    <citation type="submission" date="2021-02" db="EMBL/GenBank/DDBJ databases">
        <authorList>
            <person name="Dougan E. K."/>
            <person name="Rhodes N."/>
            <person name="Thang M."/>
            <person name="Chan C."/>
        </authorList>
    </citation>
    <scope>NUCLEOTIDE SEQUENCE</scope>
</reference>
<organism evidence="2 3">
    <name type="scientific">Symbiodinium natans</name>
    <dbReference type="NCBI Taxonomy" id="878477"/>
    <lineage>
        <taxon>Eukaryota</taxon>
        <taxon>Sar</taxon>
        <taxon>Alveolata</taxon>
        <taxon>Dinophyceae</taxon>
        <taxon>Suessiales</taxon>
        <taxon>Symbiodiniaceae</taxon>
        <taxon>Symbiodinium</taxon>
    </lineage>
</organism>
<dbReference type="Proteomes" id="UP000604046">
    <property type="component" value="Unassembled WGS sequence"/>
</dbReference>
<protein>
    <submittedName>
        <fullName evidence="2">Uncharacterized protein</fullName>
    </submittedName>
</protein>
<accession>A0A812RJA8</accession>
<proteinExistence type="predicted"/>
<name>A0A812RJA8_9DINO</name>
<dbReference type="EMBL" id="CAJNDS010002339">
    <property type="protein sequence ID" value="CAE7440111.1"/>
    <property type="molecule type" value="Genomic_DNA"/>
</dbReference>
<evidence type="ECO:0000256" key="1">
    <source>
        <dbReference type="SAM" id="MobiDB-lite"/>
    </source>
</evidence>
<gene>
    <name evidence="2" type="ORF">SNAT2548_LOCUS23913</name>
</gene>
<comment type="caution">
    <text evidence="2">The sequence shown here is derived from an EMBL/GenBank/DDBJ whole genome shotgun (WGS) entry which is preliminary data.</text>
</comment>
<dbReference type="AlphaFoldDB" id="A0A812RJA8"/>
<sequence length="122" mass="12838">MPSGNTPRLLLGKADLRQRQLPEAAKVPAAEPSTQQKAAASLPTAAKDGSLAKLLQDFPEKERTCSAPTDPNASIKKDELIPVLPENAIDKMKRDEAISGCPLPVPVTVPVAPEEGGTCSLM</sequence>